<keyword evidence="3" id="KW-1185">Reference proteome</keyword>
<dbReference type="Proteomes" id="UP000288216">
    <property type="component" value="Unassembled WGS sequence"/>
</dbReference>
<reference evidence="2 3" key="1">
    <citation type="journal article" date="2018" name="Nat. Ecol. Evol.">
        <title>Shark genomes provide insights into elasmobranch evolution and the origin of vertebrates.</title>
        <authorList>
            <person name="Hara Y"/>
            <person name="Yamaguchi K"/>
            <person name="Onimaru K"/>
            <person name="Kadota M"/>
            <person name="Koyanagi M"/>
            <person name="Keeley SD"/>
            <person name="Tatsumi K"/>
            <person name="Tanaka K"/>
            <person name="Motone F"/>
            <person name="Kageyama Y"/>
            <person name="Nozu R"/>
            <person name="Adachi N"/>
            <person name="Nishimura O"/>
            <person name="Nakagawa R"/>
            <person name="Tanegashima C"/>
            <person name="Kiyatake I"/>
            <person name="Matsumoto R"/>
            <person name="Murakumo K"/>
            <person name="Nishida K"/>
            <person name="Terakita A"/>
            <person name="Kuratani S"/>
            <person name="Sato K"/>
            <person name="Hyodo S Kuraku.S."/>
        </authorList>
    </citation>
    <scope>NUCLEOTIDE SEQUENCE [LARGE SCALE GENOMIC DNA]</scope>
</reference>
<comment type="caution">
    <text evidence="2">The sequence shown here is derived from an EMBL/GenBank/DDBJ whole genome shotgun (WGS) entry which is preliminary data.</text>
</comment>
<evidence type="ECO:0000313" key="3">
    <source>
        <dbReference type="Proteomes" id="UP000288216"/>
    </source>
</evidence>
<feature type="region of interest" description="Disordered" evidence="1">
    <location>
        <begin position="1"/>
        <end position="21"/>
    </location>
</feature>
<feature type="region of interest" description="Disordered" evidence="1">
    <location>
        <begin position="45"/>
        <end position="87"/>
    </location>
</feature>
<dbReference type="STRING" id="75743.A0A401QJ98"/>
<gene>
    <name evidence="2" type="ORF">scyTo_0026122</name>
</gene>
<feature type="compositionally biased region" description="Acidic residues" evidence="1">
    <location>
        <begin position="50"/>
        <end position="87"/>
    </location>
</feature>
<sequence length="87" mass="9687">EDEEETIDAEEALEGEVDHKAELDALEKESELPVEDLLKKYSVAFSDSFETPESDSDDSSDTEEEEDEEDDETTTDDEDEDSSSSTG</sequence>
<dbReference type="AlphaFoldDB" id="A0A401QJ98"/>
<evidence type="ECO:0000256" key="1">
    <source>
        <dbReference type="SAM" id="MobiDB-lite"/>
    </source>
</evidence>
<feature type="compositionally biased region" description="Acidic residues" evidence="1">
    <location>
        <begin position="1"/>
        <end position="15"/>
    </location>
</feature>
<dbReference type="EMBL" id="BFAA01161354">
    <property type="protein sequence ID" value="GCB85447.1"/>
    <property type="molecule type" value="Genomic_DNA"/>
</dbReference>
<feature type="non-terminal residue" evidence="2">
    <location>
        <position position="1"/>
    </location>
</feature>
<accession>A0A401QJ98</accession>
<evidence type="ECO:0000313" key="2">
    <source>
        <dbReference type="EMBL" id="GCB85447.1"/>
    </source>
</evidence>
<protein>
    <submittedName>
        <fullName evidence="2">Uncharacterized protein</fullName>
    </submittedName>
</protein>
<name>A0A401QJ98_SCYTO</name>
<proteinExistence type="predicted"/>
<organism evidence="2 3">
    <name type="scientific">Scyliorhinus torazame</name>
    <name type="common">Cloudy catshark</name>
    <name type="synonym">Catulus torazame</name>
    <dbReference type="NCBI Taxonomy" id="75743"/>
    <lineage>
        <taxon>Eukaryota</taxon>
        <taxon>Metazoa</taxon>
        <taxon>Chordata</taxon>
        <taxon>Craniata</taxon>
        <taxon>Vertebrata</taxon>
        <taxon>Chondrichthyes</taxon>
        <taxon>Elasmobranchii</taxon>
        <taxon>Galeomorphii</taxon>
        <taxon>Galeoidea</taxon>
        <taxon>Carcharhiniformes</taxon>
        <taxon>Scyliorhinidae</taxon>
        <taxon>Scyliorhinus</taxon>
    </lineage>
</organism>